<evidence type="ECO:0000256" key="9">
    <source>
        <dbReference type="RuleBase" id="RU003942"/>
    </source>
</evidence>
<feature type="transmembrane region" description="Helical" evidence="10">
    <location>
        <begin position="81"/>
        <end position="99"/>
    </location>
</feature>
<dbReference type="PANTHER" id="PTHR30561:SF1">
    <property type="entry name" value="MULTIDRUG TRANSPORTER EMRE"/>
    <property type="match status" value="1"/>
</dbReference>
<accession>A0AAX3T1F2</accession>
<evidence type="ECO:0000256" key="7">
    <source>
        <dbReference type="ARBA" id="ARBA00023136"/>
    </source>
</evidence>
<dbReference type="GO" id="GO:0005886">
    <property type="term" value="C:plasma membrane"/>
    <property type="evidence" value="ECO:0007669"/>
    <property type="project" value="UniProtKB-SubCell"/>
</dbReference>
<evidence type="ECO:0000256" key="3">
    <source>
        <dbReference type="ARBA" id="ARBA00022448"/>
    </source>
</evidence>
<comment type="subcellular location">
    <subcellularLocation>
        <location evidence="1 9">Cell membrane</location>
        <topology evidence="1 9">Multi-pass membrane protein</topology>
    </subcellularLocation>
</comment>
<keyword evidence="7 10" id="KW-0472">Membrane</keyword>
<dbReference type="Gene3D" id="1.10.3730.20">
    <property type="match status" value="1"/>
</dbReference>
<evidence type="ECO:0000256" key="6">
    <source>
        <dbReference type="ARBA" id="ARBA00022989"/>
    </source>
</evidence>
<keyword evidence="3" id="KW-0813">Transport</keyword>
<dbReference type="InterPro" id="IPR037185">
    <property type="entry name" value="EmrE-like"/>
</dbReference>
<keyword evidence="4" id="KW-1003">Cell membrane</keyword>
<comment type="similarity">
    <text evidence="2">Belongs to the drug/metabolite transporter (DMT) superfamily. Small multidrug resistance (SMR) (TC 2.A.7.1) family. Mmr subfamily.</text>
</comment>
<dbReference type="SUPFAM" id="SSF103481">
    <property type="entry name" value="Multidrug resistance efflux transporter EmrE"/>
    <property type="match status" value="1"/>
</dbReference>
<evidence type="ECO:0000313" key="12">
    <source>
        <dbReference type="Proteomes" id="UP001213504"/>
    </source>
</evidence>
<keyword evidence="5 9" id="KW-0812">Transmembrane</keyword>
<keyword evidence="8" id="KW-0046">Antibiotic resistance</keyword>
<organism evidence="11 12">
    <name type="scientific">Gordonia hongkongensis</name>
    <dbReference type="NCBI Taxonomy" id="1701090"/>
    <lineage>
        <taxon>Bacteria</taxon>
        <taxon>Bacillati</taxon>
        <taxon>Actinomycetota</taxon>
        <taxon>Actinomycetes</taxon>
        <taxon>Mycobacteriales</taxon>
        <taxon>Gordoniaceae</taxon>
        <taxon>Gordonia</taxon>
    </lineage>
</organism>
<dbReference type="PANTHER" id="PTHR30561">
    <property type="entry name" value="SMR FAMILY PROTON-DEPENDENT DRUG EFFLUX TRANSPORTER SUGE"/>
    <property type="match status" value="1"/>
</dbReference>
<dbReference type="EMBL" id="CP121270">
    <property type="protein sequence ID" value="WFP22971.1"/>
    <property type="molecule type" value="Genomic_DNA"/>
</dbReference>
<evidence type="ECO:0000256" key="2">
    <source>
        <dbReference type="ARBA" id="ARBA00007822"/>
    </source>
</evidence>
<protein>
    <submittedName>
        <fullName evidence="11">SMR family transporter</fullName>
    </submittedName>
</protein>
<dbReference type="Pfam" id="PF00893">
    <property type="entry name" value="Multi_Drug_Res"/>
    <property type="match status" value="1"/>
</dbReference>
<dbReference type="GO" id="GO:0022857">
    <property type="term" value="F:transmembrane transporter activity"/>
    <property type="evidence" value="ECO:0007669"/>
    <property type="project" value="InterPro"/>
</dbReference>
<dbReference type="GO" id="GO:0046677">
    <property type="term" value="P:response to antibiotic"/>
    <property type="evidence" value="ECO:0007669"/>
    <property type="project" value="UniProtKB-KW"/>
</dbReference>
<dbReference type="RefSeq" id="WP_165630025.1">
    <property type="nucleotide sequence ID" value="NZ_CP121270.1"/>
</dbReference>
<dbReference type="Proteomes" id="UP001213504">
    <property type="component" value="Chromosome"/>
</dbReference>
<keyword evidence="6 10" id="KW-1133">Transmembrane helix</keyword>
<gene>
    <name evidence="11" type="ORF">P9A14_12200</name>
</gene>
<dbReference type="AlphaFoldDB" id="A0AAX3T1F2"/>
<sequence>MTWLMLIAAIASEVAATLSLKGSQTEPMLYAVVAVGYTFAFILLAAVLKRGMGIGVAYGIWSASGVALTAVLATWIFDEPFGFLMGIGIVCIMIGVLLVETGHRPPVDEGTDSAAASGV</sequence>
<reference evidence="11" key="1">
    <citation type="submission" date="2023-04" db="EMBL/GenBank/DDBJ databases">
        <title>Complete genome sequence of a phthalic acid esters degrading bacterial strain.</title>
        <authorList>
            <person name="Weng L."/>
            <person name="Jia Y."/>
            <person name="Ren L."/>
        </authorList>
    </citation>
    <scope>NUCLEOTIDE SEQUENCE</scope>
    <source>
        <strain evidence="11">RL-LY01</strain>
    </source>
</reference>
<proteinExistence type="inferred from homology"/>
<dbReference type="InterPro" id="IPR000390">
    <property type="entry name" value="Small_drug/metabolite_transptr"/>
</dbReference>
<evidence type="ECO:0000313" key="11">
    <source>
        <dbReference type="EMBL" id="WFP22971.1"/>
    </source>
</evidence>
<evidence type="ECO:0000256" key="5">
    <source>
        <dbReference type="ARBA" id="ARBA00022692"/>
    </source>
</evidence>
<feature type="transmembrane region" description="Helical" evidence="10">
    <location>
        <begin position="55"/>
        <end position="75"/>
    </location>
</feature>
<feature type="transmembrane region" description="Helical" evidence="10">
    <location>
        <begin position="29"/>
        <end position="48"/>
    </location>
</feature>
<evidence type="ECO:0000256" key="1">
    <source>
        <dbReference type="ARBA" id="ARBA00004651"/>
    </source>
</evidence>
<evidence type="ECO:0000256" key="8">
    <source>
        <dbReference type="ARBA" id="ARBA00023251"/>
    </source>
</evidence>
<evidence type="ECO:0000256" key="10">
    <source>
        <dbReference type="SAM" id="Phobius"/>
    </source>
</evidence>
<evidence type="ECO:0000256" key="4">
    <source>
        <dbReference type="ARBA" id="ARBA00022475"/>
    </source>
</evidence>
<dbReference type="InterPro" id="IPR045324">
    <property type="entry name" value="Small_multidrug_res"/>
</dbReference>
<name>A0AAX3T1F2_9ACTN</name>